<proteinExistence type="predicted"/>
<dbReference type="eggNOG" id="COG2814">
    <property type="taxonomic scope" value="Bacteria"/>
</dbReference>
<feature type="transmembrane region" description="Helical" evidence="7">
    <location>
        <begin position="386"/>
        <end position="405"/>
    </location>
</feature>
<evidence type="ECO:0000313" key="9">
    <source>
        <dbReference type="EMBL" id="ABS60453.1"/>
    </source>
</evidence>
<dbReference type="PANTHER" id="PTHR43266:SF9">
    <property type="entry name" value="PERMEASE, MAJOR FACILITATOR SUPERFAMILY-RELATED"/>
    <property type="match status" value="1"/>
</dbReference>
<feature type="transmembrane region" description="Helical" evidence="7">
    <location>
        <begin position="259"/>
        <end position="278"/>
    </location>
</feature>
<organism evidence="9 10">
    <name type="scientific">Fervidobacterium nodosum (strain ATCC 35602 / DSM 5306 / Rt17-B1)</name>
    <dbReference type="NCBI Taxonomy" id="381764"/>
    <lineage>
        <taxon>Bacteria</taxon>
        <taxon>Thermotogati</taxon>
        <taxon>Thermotogota</taxon>
        <taxon>Thermotogae</taxon>
        <taxon>Thermotogales</taxon>
        <taxon>Fervidobacteriaceae</taxon>
        <taxon>Fervidobacterium</taxon>
    </lineage>
</organism>
<gene>
    <name evidence="9" type="ordered locus">Fnod_0598</name>
</gene>
<dbReference type="EMBL" id="CP000771">
    <property type="protein sequence ID" value="ABS60453.1"/>
    <property type="molecule type" value="Genomic_DNA"/>
</dbReference>
<dbReference type="GO" id="GO:0005886">
    <property type="term" value="C:plasma membrane"/>
    <property type="evidence" value="ECO:0007669"/>
    <property type="project" value="UniProtKB-SubCell"/>
</dbReference>
<feature type="transmembrane region" description="Helical" evidence="7">
    <location>
        <begin position="224"/>
        <end position="247"/>
    </location>
</feature>
<dbReference type="HOGENOM" id="CLU_034180_16_3_0"/>
<dbReference type="AlphaFoldDB" id="A7HKM0"/>
<name>A7HKM0_FERNB</name>
<comment type="subcellular location">
    <subcellularLocation>
        <location evidence="1">Cell membrane</location>
        <topology evidence="1">Multi-pass membrane protein</topology>
    </subcellularLocation>
</comment>
<feature type="transmembrane region" description="Helical" evidence="7">
    <location>
        <begin position="290"/>
        <end position="312"/>
    </location>
</feature>
<evidence type="ECO:0000256" key="5">
    <source>
        <dbReference type="ARBA" id="ARBA00022989"/>
    </source>
</evidence>
<evidence type="ECO:0000256" key="4">
    <source>
        <dbReference type="ARBA" id="ARBA00022692"/>
    </source>
</evidence>
<reference evidence="9 10" key="2">
    <citation type="journal article" date="2009" name="Proc. Natl. Acad. Sci. U.S.A.">
        <title>On the chimeric nature, thermophilic origin, and phylogenetic placement of the Thermotogales.</title>
        <authorList>
            <person name="Zhaxybayeva O."/>
            <person name="Swithers K.S."/>
            <person name="Lapierre P."/>
            <person name="Fournier G.P."/>
            <person name="Bickhart D.M."/>
            <person name="DeBoy R.T."/>
            <person name="Nelson K.E."/>
            <person name="Nesbo C.L."/>
            <person name="Doolittle W.F."/>
            <person name="Gogarten J.P."/>
            <person name="Noll K.M."/>
        </authorList>
    </citation>
    <scope>NUCLEOTIDE SEQUENCE [LARGE SCALE GENOMIC DNA]</scope>
    <source>
        <strain evidence="10">ATCC 35602 / DSM 5306 / Rt17-B1</strain>
    </source>
</reference>
<dbReference type="Gene3D" id="1.20.1250.20">
    <property type="entry name" value="MFS general substrate transporter like domains"/>
    <property type="match status" value="1"/>
</dbReference>
<feature type="transmembrane region" description="Helical" evidence="7">
    <location>
        <begin position="318"/>
        <end position="337"/>
    </location>
</feature>
<feature type="transmembrane region" description="Helical" evidence="7">
    <location>
        <begin position="173"/>
        <end position="193"/>
    </location>
</feature>
<feature type="domain" description="Major facilitator superfamily (MFS) profile" evidence="8">
    <location>
        <begin position="13"/>
        <end position="408"/>
    </location>
</feature>
<dbReference type="CDD" id="cd06173">
    <property type="entry name" value="MFS_MefA_like"/>
    <property type="match status" value="1"/>
</dbReference>
<dbReference type="SUPFAM" id="SSF103473">
    <property type="entry name" value="MFS general substrate transporter"/>
    <property type="match status" value="1"/>
</dbReference>
<keyword evidence="2" id="KW-0813">Transport</keyword>
<dbReference type="InterPro" id="IPR036259">
    <property type="entry name" value="MFS_trans_sf"/>
</dbReference>
<accession>A7HKM0</accession>
<dbReference type="KEGG" id="fno:Fnod_0598"/>
<keyword evidence="4 7" id="KW-0812">Transmembrane</keyword>
<evidence type="ECO:0000313" key="10">
    <source>
        <dbReference type="Proteomes" id="UP000002415"/>
    </source>
</evidence>
<keyword evidence="5 7" id="KW-1133">Transmembrane helix</keyword>
<dbReference type="STRING" id="381764.Fnod_0598"/>
<sequence>MVSESIYKHEKRNLALIISGRFESLIGASALMIAMPLYVLDLTGSGTIMGIFSMLGILPRLITNPIGGVLGDRINRKWIMVGLDELRGLLLIFMGWLALMNKLSIVNLLLFRALLSVMDGLFDGPTAAMFGDVVRKENMKTATSLNSMAGAVSNIIGPILGGVLYGVYGFKNVIFMTAVLYILSGISELFIIYKFQLSKSEKLEFFKELGEGVRFVVQNKGLKFLFTFAIVINFLTSPLLSVVLPYIMRVKIGFSSTQFGTLEVFATVGALLGNILLVSIFRKSSSKQMIWLGLIAQGMVLIALSILIMPYFGFSKSILYMLFGVGFFLVGLFNIIINVPINANLQILTPSELRSRVFSVLNTIAMGTVPISSALYGFLIDKIDPFWFFLAINVISMIVVLIFLLKAPEEAYVPSNLPNTSTVSSNV</sequence>
<feature type="transmembrane region" description="Helical" evidence="7">
    <location>
        <begin position="143"/>
        <end position="167"/>
    </location>
</feature>
<evidence type="ECO:0000256" key="3">
    <source>
        <dbReference type="ARBA" id="ARBA00022475"/>
    </source>
</evidence>
<keyword evidence="10" id="KW-1185">Reference proteome</keyword>
<dbReference type="OrthoDB" id="9763297at2"/>
<feature type="transmembrane region" description="Helical" evidence="7">
    <location>
        <begin position="46"/>
        <end position="66"/>
    </location>
</feature>
<dbReference type="Pfam" id="PF07690">
    <property type="entry name" value="MFS_1"/>
    <property type="match status" value="1"/>
</dbReference>
<evidence type="ECO:0000256" key="7">
    <source>
        <dbReference type="SAM" id="Phobius"/>
    </source>
</evidence>
<feature type="transmembrane region" description="Helical" evidence="7">
    <location>
        <begin position="357"/>
        <end position="380"/>
    </location>
</feature>
<dbReference type="InterPro" id="IPR020846">
    <property type="entry name" value="MFS_dom"/>
</dbReference>
<dbReference type="RefSeq" id="WP_011993772.1">
    <property type="nucleotide sequence ID" value="NC_009718.1"/>
</dbReference>
<evidence type="ECO:0000256" key="2">
    <source>
        <dbReference type="ARBA" id="ARBA00022448"/>
    </source>
</evidence>
<evidence type="ECO:0000259" key="8">
    <source>
        <dbReference type="PROSITE" id="PS50850"/>
    </source>
</evidence>
<keyword evidence="3" id="KW-1003">Cell membrane</keyword>
<dbReference type="GO" id="GO:0022857">
    <property type="term" value="F:transmembrane transporter activity"/>
    <property type="evidence" value="ECO:0007669"/>
    <property type="project" value="InterPro"/>
</dbReference>
<feature type="transmembrane region" description="Helical" evidence="7">
    <location>
        <begin position="21"/>
        <end position="40"/>
    </location>
</feature>
<dbReference type="PROSITE" id="PS50850">
    <property type="entry name" value="MFS"/>
    <property type="match status" value="1"/>
</dbReference>
<evidence type="ECO:0000256" key="1">
    <source>
        <dbReference type="ARBA" id="ARBA00004651"/>
    </source>
</evidence>
<reference evidence="9 10" key="1">
    <citation type="submission" date="2007-07" db="EMBL/GenBank/DDBJ databases">
        <title>Complete sequence of Fervidobacterium nodosum Rt17-B1.</title>
        <authorList>
            <consortium name="US DOE Joint Genome Institute"/>
            <person name="Copeland A."/>
            <person name="Lucas S."/>
            <person name="Lapidus A."/>
            <person name="Barry K."/>
            <person name="Glavina del Rio T."/>
            <person name="Dalin E."/>
            <person name="Tice H."/>
            <person name="Pitluck S."/>
            <person name="Saunders E."/>
            <person name="Brettin T."/>
            <person name="Bruce D."/>
            <person name="Detter J.C."/>
            <person name="Han C."/>
            <person name="Schmutz J."/>
            <person name="Larimer F."/>
            <person name="Land M."/>
            <person name="Hauser L."/>
            <person name="Kyrpides N."/>
            <person name="Mikhailova N."/>
            <person name="Nelson K."/>
            <person name="Gogarten J.P."/>
            <person name="Noll K."/>
            <person name="Richardson P."/>
        </authorList>
    </citation>
    <scope>NUCLEOTIDE SEQUENCE [LARGE SCALE GENOMIC DNA]</scope>
    <source>
        <strain evidence="10">ATCC 35602 / DSM 5306 / Rt17-B1</strain>
    </source>
</reference>
<keyword evidence="6 7" id="KW-0472">Membrane</keyword>
<evidence type="ECO:0000256" key="6">
    <source>
        <dbReference type="ARBA" id="ARBA00023136"/>
    </source>
</evidence>
<dbReference type="InterPro" id="IPR011701">
    <property type="entry name" value="MFS"/>
</dbReference>
<protein>
    <submittedName>
        <fullName evidence="9">Major facilitator superfamily MFS_1</fullName>
    </submittedName>
</protein>
<dbReference type="Proteomes" id="UP000002415">
    <property type="component" value="Chromosome"/>
</dbReference>
<dbReference type="PANTHER" id="PTHR43266">
    <property type="entry name" value="MACROLIDE-EFFLUX PROTEIN"/>
    <property type="match status" value="1"/>
</dbReference>